<feature type="compositionally biased region" description="Basic residues" evidence="1">
    <location>
        <begin position="1"/>
        <end position="12"/>
    </location>
</feature>
<protein>
    <recommendedName>
        <fullName evidence="2">DUF2293 domain-containing protein</fullName>
    </recommendedName>
</protein>
<dbReference type="RefSeq" id="XP_007296973.1">
    <property type="nucleotide sequence ID" value="XM_007296911.1"/>
</dbReference>
<dbReference type="PANTHER" id="PTHR38113">
    <property type="match status" value="1"/>
</dbReference>
<dbReference type="GeneID" id="18765019"/>
<dbReference type="InterPro" id="IPR018744">
    <property type="entry name" value="DUF2293"/>
</dbReference>
<feature type="compositionally biased region" description="Polar residues" evidence="1">
    <location>
        <begin position="325"/>
        <end position="341"/>
    </location>
</feature>
<keyword evidence="4" id="KW-1185">Reference proteome</keyword>
<name>K1W729_MARBU</name>
<feature type="compositionally biased region" description="Basic and acidic residues" evidence="1">
    <location>
        <begin position="684"/>
        <end position="711"/>
    </location>
</feature>
<accession>K1W729</accession>
<dbReference type="eggNOG" id="ENOG502SQ7Q">
    <property type="taxonomic scope" value="Eukaryota"/>
</dbReference>
<dbReference type="PANTHER" id="PTHR38113:SF1">
    <property type="entry name" value="DUF2293 DOMAIN-CONTAINING PROTEIN"/>
    <property type="match status" value="1"/>
</dbReference>
<feature type="compositionally biased region" description="Polar residues" evidence="1">
    <location>
        <begin position="351"/>
        <end position="360"/>
    </location>
</feature>
<dbReference type="EMBL" id="JH921454">
    <property type="protein sequence ID" value="EKD12855.1"/>
    <property type="molecule type" value="Genomic_DNA"/>
</dbReference>
<dbReference type="STRING" id="1072389.K1W729"/>
<feature type="region of interest" description="Disordered" evidence="1">
    <location>
        <begin position="304"/>
        <end position="360"/>
    </location>
</feature>
<feature type="region of interest" description="Disordered" evidence="1">
    <location>
        <begin position="526"/>
        <end position="560"/>
    </location>
</feature>
<feature type="compositionally biased region" description="Acidic residues" evidence="1">
    <location>
        <begin position="306"/>
        <end position="323"/>
    </location>
</feature>
<reference evidence="3 4" key="1">
    <citation type="journal article" date="2012" name="BMC Genomics">
        <title>Sequencing the genome of Marssonina brunnea reveals fungus-poplar co-evolution.</title>
        <authorList>
            <person name="Zhu S."/>
            <person name="Cao Y.-Z."/>
            <person name="Jiang C."/>
            <person name="Tan B.-Y."/>
            <person name="Wang Z."/>
            <person name="Feng S."/>
            <person name="Zhang L."/>
            <person name="Su X.-H."/>
            <person name="Brejova B."/>
            <person name="Vinar T."/>
            <person name="Xu M."/>
            <person name="Wang M.-X."/>
            <person name="Zhang S.-G."/>
            <person name="Huang M.-R."/>
            <person name="Wu R."/>
            <person name="Zhou Y."/>
        </authorList>
    </citation>
    <scope>NUCLEOTIDE SEQUENCE [LARGE SCALE GENOMIC DNA]</scope>
    <source>
        <strain evidence="3 4">MB_m1</strain>
    </source>
</reference>
<evidence type="ECO:0000256" key="1">
    <source>
        <dbReference type="SAM" id="MobiDB-lite"/>
    </source>
</evidence>
<dbReference type="KEGG" id="mbe:MBM_09084"/>
<dbReference type="InParanoid" id="K1W729"/>
<evidence type="ECO:0000313" key="3">
    <source>
        <dbReference type="EMBL" id="EKD12855.1"/>
    </source>
</evidence>
<feature type="compositionally biased region" description="Basic residues" evidence="1">
    <location>
        <begin position="33"/>
        <end position="43"/>
    </location>
</feature>
<dbReference type="Proteomes" id="UP000006753">
    <property type="component" value="Unassembled WGS sequence"/>
</dbReference>
<evidence type="ECO:0000259" key="2">
    <source>
        <dbReference type="Pfam" id="PF10056"/>
    </source>
</evidence>
<feature type="region of interest" description="Disordered" evidence="1">
    <location>
        <begin position="665"/>
        <end position="729"/>
    </location>
</feature>
<proteinExistence type="predicted"/>
<dbReference type="Pfam" id="PF10056">
    <property type="entry name" value="DUF2293"/>
    <property type="match status" value="1"/>
</dbReference>
<evidence type="ECO:0000313" key="4">
    <source>
        <dbReference type="Proteomes" id="UP000006753"/>
    </source>
</evidence>
<dbReference type="OrthoDB" id="5288828at2759"/>
<gene>
    <name evidence="3" type="ORF">MBM_09084</name>
</gene>
<feature type="region of interest" description="Disordered" evidence="1">
    <location>
        <begin position="1"/>
        <end position="52"/>
    </location>
</feature>
<feature type="domain" description="DUF2293" evidence="2">
    <location>
        <begin position="196"/>
        <end position="284"/>
    </location>
</feature>
<feature type="region of interest" description="Disordered" evidence="1">
    <location>
        <begin position="827"/>
        <end position="871"/>
    </location>
</feature>
<dbReference type="HOGENOM" id="CLU_006657_0_0_1"/>
<dbReference type="AlphaFoldDB" id="K1W729"/>
<organism evidence="3 4">
    <name type="scientific">Marssonina brunnea f. sp. multigermtubi (strain MB_m1)</name>
    <name type="common">Marssonina leaf spot fungus</name>
    <dbReference type="NCBI Taxonomy" id="1072389"/>
    <lineage>
        <taxon>Eukaryota</taxon>
        <taxon>Fungi</taxon>
        <taxon>Dikarya</taxon>
        <taxon>Ascomycota</taxon>
        <taxon>Pezizomycotina</taxon>
        <taxon>Leotiomycetes</taxon>
        <taxon>Helotiales</taxon>
        <taxon>Drepanopezizaceae</taxon>
        <taxon>Drepanopeziza</taxon>
    </lineage>
</organism>
<sequence>MPGKKKKLKLAGKARAASSKNPPSRIHVEERRARKLERRKKEKKSLAQNWAAPAPSHLVAKLDLPKLKSKHQSYFEFADNPERKQKKLEFEITNKPPPPGFAFVPIGDPVLTKACKELSRDKDAMIFIVSGHKQAEENSKIAEHVHRTGYYFRETIVEEAKAVAGETLISNSNIPPGTAEPIPELQEDINKQADAAIRDLFPRIPNPDRVMIIEQSFQKGALFHGEPTVGLQRDIPLSRRVQLAVLAHIRHTHTRYDKLLRETSWMNARKAVEPVCLDILIKWRGDEETGRDQMDEILREVVIITDSEDDGSSDDDSSEEEGEITSANSSETSSPLSSQDQYRVPLRSPRDQSTCATAFSLGRTNSDAISSRTRAKDTKQKEQRGFKRYQAAWEDALNRRHALRIDNRSPYDIADTRRLRMMTAQPAPLPYHPTAEASQTNLASSQHWPPGSLGEVNFSHAQQPDCFQDFKYPSSSRTAGYQSAPHPYWTAGNSLPQIVGDQPPQVVTRLPLKHGLQDFLVPSIEAASSDVSSPRKDGRNGPGANDGSRVVDHRAPTRSLRQVIVIDDDSPQAKRRRLVREDDAGNSRHIPPLDYIAYPSNSYPDALTLKPRSSVQSGAWESSSVFRNLRASAQPTQGMSRDTQSFYTDPATGEQLPIYDAPESGRLATHPKYVGRTDGGSFPPRREDDFDMRRVGHSRPPYDLHHQRPVDMHSSSDVPGPNVPGGVRQPELYNSINHVASSFSGISTSYQPSRSYEPGPVSVGPNQAFIQSFSQSNLGGFSSNARYGLNVAPVRPQQRSIGQGNFESHQESSARGASPVRYMERPTQYREPQQRPVYSPLSSGFHAAGMDEPEGYPPDNHPGFLGEEPKYPRTISAGRQIIYLE</sequence>